<feature type="region of interest" description="Disordered" evidence="1">
    <location>
        <begin position="71"/>
        <end position="105"/>
    </location>
</feature>
<dbReference type="EMBL" id="CAJVPZ010030803">
    <property type="protein sequence ID" value="CAG8737715.1"/>
    <property type="molecule type" value="Genomic_DNA"/>
</dbReference>
<feature type="compositionally biased region" description="Basic and acidic residues" evidence="1">
    <location>
        <begin position="95"/>
        <end position="105"/>
    </location>
</feature>
<gene>
    <name evidence="2" type="ORF">RFULGI_LOCUS12618</name>
</gene>
<feature type="non-terminal residue" evidence="2">
    <location>
        <position position="1"/>
    </location>
</feature>
<feature type="compositionally biased region" description="Basic and acidic residues" evidence="1">
    <location>
        <begin position="71"/>
        <end position="87"/>
    </location>
</feature>
<evidence type="ECO:0000313" key="2">
    <source>
        <dbReference type="EMBL" id="CAG8737715.1"/>
    </source>
</evidence>
<comment type="caution">
    <text evidence="2">The sequence shown here is derived from an EMBL/GenBank/DDBJ whole genome shotgun (WGS) entry which is preliminary data.</text>
</comment>
<protein>
    <submittedName>
        <fullName evidence="2">2334_t:CDS:1</fullName>
    </submittedName>
</protein>
<proteinExistence type="predicted"/>
<evidence type="ECO:0000256" key="1">
    <source>
        <dbReference type="SAM" id="MobiDB-lite"/>
    </source>
</evidence>
<accession>A0A9N9IJT8</accession>
<feature type="non-terminal residue" evidence="2">
    <location>
        <position position="105"/>
    </location>
</feature>
<organism evidence="2 3">
    <name type="scientific">Racocetra fulgida</name>
    <dbReference type="NCBI Taxonomy" id="60492"/>
    <lineage>
        <taxon>Eukaryota</taxon>
        <taxon>Fungi</taxon>
        <taxon>Fungi incertae sedis</taxon>
        <taxon>Mucoromycota</taxon>
        <taxon>Glomeromycotina</taxon>
        <taxon>Glomeromycetes</taxon>
        <taxon>Diversisporales</taxon>
        <taxon>Gigasporaceae</taxon>
        <taxon>Racocetra</taxon>
    </lineage>
</organism>
<dbReference type="AlphaFoldDB" id="A0A9N9IJT8"/>
<keyword evidence="3" id="KW-1185">Reference proteome</keyword>
<name>A0A9N9IJT8_9GLOM</name>
<sequence>DIMGITVQEPVALLNNKKKKISDNTKILITAIEIIAYTQYLPLEMSALFVISKREIEENVKSLLEHLTKKEYKKNKGSENKSKKKQTEEEDEEIAINHEKTSDLN</sequence>
<reference evidence="2" key="1">
    <citation type="submission" date="2021-06" db="EMBL/GenBank/DDBJ databases">
        <authorList>
            <person name="Kallberg Y."/>
            <person name="Tangrot J."/>
            <person name="Rosling A."/>
        </authorList>
    </citation>
    <scope>NUCLEOTIDE SEQUENCE</scope>
    <source>
        <strain evidence="2">IN212</strain>
    </source>
</reference>
<dbReference type="Proteomes" id="UP000789396">
    <property type="component" value="Unassembled WGS sequence"/>
</dbReference>
<evidence type="ECO:0000313" key="3">
    <source>
        <dbReference type="Proteomes" id="UP000789396"/>
    </source>
</evidence>